<dbReference type="EMBL" id="QZKU01000114">
    <property type="protein sequence ID" value="RJP17499.1"/>
    <property type="molecule type" value="Genomic_DNA"/>
</dbReference>
<evidence type="ECO:0008006" key="4">
    <source>
        <dbReference type="Google" id="ProtNLM"/>
    </source>
</evidence>
<dbReference type="PANTHER" id="PTHR28055:SF1">
    <property type="entry name" value="ALTERED INHERITANCE OF MITOCHONDRIA PROTEIN 41, MITOCHONDRIAL"/>
    <property type="match status" value="1"/>
</dbReference>
<dbReference type="Gene3D" id="1.10.10.410">
    <property type="match status" value="1"/>
</dbReference>
<organism evidence="2 3">
    <name type="scientific">Abyssobacteria bacterium (strain SURF_5)</name>
    <dbReference type="NCBI Taxonomy" id="2093360"/>
    <lineage>
        <taxon>Bacteria</taxon>
        <taxon>Pseudomonadati</taxon>
        <taxon>Candidatus Hydrogenedentota</taxon>
        <taxon>Candidatus Abyssobacteria</taxon>
    </lineage>
</organism>
<gene>
    <name evidence="2" type="ORF">C4520_16155</name>
</gene>
<dbReference type="InterPro" id="IPR042184">
    <property type="entry name" value="YqeY/Aim41_N"/>
</dbReference>
<reference evidence="2 3" key="1">
    <citation type="journal article" date="2017" name="ISME J.">
        <title>Energy and carbon metabolisms in a deep terrestrial subsurface fluid microbial community.</title>
        <authorList>
            <person name="Momper L."/>
            <person name="Jungbluth S.P."/>
            <person name="Lee M.D."/>
            <person name="Amend J.P."/>
        </authorList>
    </citation>
    <scope>NUCLEOTIDE SEQUENCE [LARGE SCALE GENOMIC DNA]</scope>
    <source>
        <strain evidence="2">SURF_5</strain>
    </source>
</reference>
<evidence type="ECO:0000256" key="1">
    <source>
        <dbReference type="SAM" id="Coils"/>
    </source>
</evidence>
<dbReference type="InterPro" id="IPR023168">
    <property type="entry name" value="GatB_Yqey_C_2"/>
</dbReference>
<dbReference type="SUPFAM" id="SSF89095">
    <property type="entry name" value="GatB/YqeY motif"/>
    <property type="match status" value="1"/>
</dbReference>
<protein>
    <recommendedName>
        <fullName evidence="4">GatB/YqeY domain-containing protein</fullName>
    </recommendedName>
</protein>
<dbReference type="Proteomes" id="UP000265882">
    <property type="component" value="Unassembled WGS sequence"/>
</dbReference>
<dbReference type="AlphaFoldDB" id="A0A3A4ND50"/>
<dbReference type="Gene3D" id="1.10.1510.10">
    <property type="entry name" value="Uncharacterised protein YqeY/AIM41 PF09424, N-terminal domain"/>
    <property type="match status" value="1"/>
</dbReference>
<dbReference type="GO" id="GO:0016884">
    <property type="term" value="F:carbon-nitrogen ligase activity, with glutamine as amido-N-donor"/>
    <property type="evidence" value="ECO:0007669"/>
    <property type="project" value="InterPro"/>
</dbReference>
<comment type="caution">
    <text evidence="2">The sequence shown here is derived from an EMBL/GenBank/DDBJ whole genome shotgun (WGS) entry which is preliminary data.</text>
</comment>
<dbReference type="InterPro" id="IPR019004">
    <property type="entry name" value="YqeY/Aim41"/>
</dbReference>
<name>A0A3A4ND50_ABYX5</name>
<evidence type="ECO:0000313" key="2">
    <source>
        <dbReference type="EMBL" id="RJP17499.1"/>
    </source>
</evidence>
<dbReference type="Pfam" id="PF09424">
    <property type="entry name" value="YqeY"/>
    <property type="match status" value="1"/>
</dbReference>
<accession>A0A3A4ND50</accession>
<sequence>MHIKEKVEAGIKEAMKSKDQERLSALRMIKADLLLKEKETGRLDDAAAEQALQKMFKKYKKAKEEYESLGKHDEARRYERDLQIIEQFMSAPMMEEGQIKLELQRLVEEMQPAGPQDFGKIMKSFMAGHKNVEGKLVSSLLKEILDKKEKAGPNLQ</sequence>
<evidence type="ECO:0000313" key="3">
    <source>
        <dbReference type="Proteomes" id="UP000265882"/>
    </source>
</evidence>
<feature type="coiled-coil region" evidence="1">
    <location>
        <begin position="45"/>
        <end position="72"/>
    </location>
</feature>
<dbReference type="InterPro" id="IPR003789">
    <property type="entry name" value="Asn/Gln_tRNA_amidoTrase-B-like"/>
</dbReference>
<proteinExistence type="predicted"/>
<dbReference type="PANTHER" id="PTHR28055">
    <property type="entry name" value="ALTERED INHERITANCE OF MITOCHONDRIA PROTEIN 41, MITOCHONDRIAL"/>
    <property type="match status" value="1"/>
</dbReference>
<keyword evidence="1" id="KW-0175">Coiled coil</keyword>